<proteinExistence type="predicted"/>
<reference evidence="2" key="1">
    <citation type="journal article" date="2021" name="Open Biol.">
        <title>Shared evolutionary footprints suggest mitochondrial oxidative damage underlies multiple complex I losses in fungi.</title>
        <authorList>
            <person name="Schikora-Tamarit M.A."/>
            <person name="Marcet-Houben M."/>
            <person name="Nosek J."/>
            <person name="Gabaldon T."/>
        </authorList>
    </citation>
    <scope>NUCLEOTIDE SEQUENCE</scope>
    <source>
        <strain evidence="2">CBS6075</strain>
    </source>
</reference>
<sequence length="699" mass="79581">MESYLKNAPPFLVPPIKLPEFVQVDPDNRTDANKHEIEPRINLYSKYYDKLNRDGLLYEPNADSATARYYKQHHLYTPQVLQESITPDMPPYTTQTEPFVGSSNLVRFPDLFAGDHVPCLIHHSIARLGYRVCIFGGLARMEDDEYELYLRDLTNDFQVPASNIHMEFDYDLPEPLSKNKLTCLAMRPNTTVYIYNVETSTMLQMCELDGINTPPPLLCSMMQPLSAHHWLCHAGFELETHVRKENGHVYVTRKIVPQTSMWMFDIRTNTFTKLRAILGSELSEFLPQYIPRFGHGCHGITLEQNNAMDDHDSRRSDTRMVHSRPAVVFVMGGYKMDPETNRFIALNDLWKCEISVVNSQGTFDTAYDFQFSTEIICSLLGRPEFIDDRFSFEYSADGEFIGPSTKKMIRGLFRHGFGARWPRPRGFFSLNLVKSQNFYNQFDDVSFDLSSPVSRISRQREGTVSPSTDTGRSSPFMAPPYSSPAIRDRTLVVYGGSSTVYFKLVSNDGKEHGYYRHEILGDMWCFDLMSESWNYVPTAKHSDGQALKICGHASACDGETLMVLGGLREYQLPDSRLLLQCEDPESGKDHWTVASSILESLSEPPGRESDKLTFNFYVLNFATRKWKYAHTKLVNQITDVVMSHSLINAHAQAVQIDSKVVIVGGDSRKLGADHRLEADECQNQTFGGVCDVLSLLMKF</sequence>
<reference evidence="2" key="2">
    <citation type="submission" date="2021-01" db="EMBL/GenBank/DDBJ databases">
        <authorList>
            <person name="Schikora-Tamarit M.A."/>
        </authorList>
    </citation>
    <scope>NUCLEOTIDE SEQUENCE</scope>
    <source>
        <strain evidence="2">CBS6075</strain>
    </source>
</reference>
<evidence type="ECO:0000313" key="3">
    <source>
        <dbReference type="Proteomes" id="UP000769157"/>
    </source>
</evidence>
<feature type="region of interest" description="Disordered" evidence="1">
    <location>
        <begin position="457"/>
        <end position="479"/>
    </location>
</feature>
<dbReference type="PANTHER" id="PTHR23244">
    <property type="entry name" value="KELCH REPEAT DOMAIN"/>
    <property type="match status" value="1"/>
</dbReference>
<gene>
    <name evidence="2" type="ORF">OGAPHI_002785</name>
</gene>
<dbReference type="GeneID" id="70234752"/>
<accession>A0A9P8P8M5</accession>
<dbReference type="Gene3D" id="2.120.10.80">
    <property type="entry name" value="Kelch-type beta propeller"/>
    <property type="match status" value="1"/>
</dbReference>
<dbReference type="EMBL" id="JAEUBE010000183">
    <property type="protein sequence ID" value="KAH3667136.1"/>
    <property type="molecule type" value="Genomic_DNA"/>
</dbReference>
<dbReference type="RefSeq" id="XP_046061948.1">
    <property type="nucleotide sequence ID" value="XM_046203692.1"/>
</dbReference>
<evidence type="ECO:0000313" key="2">
    <source>
        <dbReference type="EMBL" id="KAH3667136.1"/>
    </source>
</evidence>
<evidence type="ECO:0000256" key="1">
    <source>
        <dbReference type="SAM" id="MobiDB-lite"/>
    </source>
</evidence>
<dbReference type="InterPro" id="IPR015915">
    <property type="entry name" value="Kelch-typ_b-propeller"/>
</dbReference>
<feature type="compositionally biased region" description="Polar residues" evidence="1">
    <location>
        <begin position="457"/>
        <end position="473"/>
    </location>
</feature>
<comment type="caution">
    <text evidence="2">The sequence shown here is derived from an EMBL/GenBank/DDBJ whole genome shotgun (WGS) entry which is preliminary data.</text>
</comment>
<dbReference type="OrthoDB" id="10251809at2759"/>
<organism evidence="2 3">
    <name type="scientific">Ogataea philodendri</name>
    <dbReference type="NCBI Taxonomy" id="1378263"/>
    <lineage>
        <taxon>Eukaryota</taxon>
        <taxon>Fungi</taxon>
        <taxon>Dikarya</taxon>
        <taxon>Ascomycota</taxon>
        <taxon>Saccharomycotina</taxon>
        <taxon>Pichiomycetes</taxon>
        <taxon>Pichiales</taxon>
        <taxon>Pichiaceae</taxon>
        <taxon>Ogataea</taxon>
    </lineage>
</organism>
<name>A0A9P8P8M5_9ASCO</name>
<dbReference type="SUPFAM" id="SSF117281">
    <property type="entry name" value="Kelch motif"/>
    <property type="match status" value="2"/>
</dbReference>
<protein>
    <submittedName>
        <fullName evidence="2">Uncharacterized protein</fullName>
    </submittedName>
</protein>
<keyword evidence="3" id="KW-1185">Reference proteome</keyword>
<dbReference type="AlphaFoldDB" id="A0A9P8P8M5"/>
<dbReference type="Proteomes" id="UP000769157">
    <property type="component" value="Unassembled WGS sequence"/>
</dbReference>